<dbReference type="AlphaFoldDB" id="A0A0D1VUS3"/>
<gene>
    <name evidence="2" type="ORF">PV11_07479</name>
</gene>
<feature type="compositionally biased region" description="Polar residues" evidence="1">
    <location>
        <begin position="631"/>
        <end position="645"/>
    </location>
</feature>
<name>A0A0D1VUS3_9EURO</name>
<feature type="compositionally biased region" description="Polar residues" evidence="1">
    <location>
        <begin position="91"/>
        <end position="107"/>
    </location>
</feature>
<feature type="compositionally biased region" description="Basic and acidic residues" evidence="1">
    <location>
        <begin position="324"/>
        <end position="333"/>
    </location>
</feature>
<evidence type="ECO:0000256" key="1">
    <source>
        <dbReference type="SAM" id="MobiDB-lite"/>
    </source>
</evidence>
<feature type="region of interest" description="Disordered" evidence="1">
    <location>
        <begin position="315"/>
        <end position="392"/>
    </location>
</feature>
<feature type="compositionally biased region" description="Basic and acidic residues" evidence="1">
    <location>
        <begin position="620"/>
        <end position="630"/>
    </location>
</feature>
<feature type="compositionally biased region" description="Low complexity" evidence="1">
    <location>
        <begin position="246"/>
        <end position="258"/>
    </location>
</feature>
<dbReference type="HOGENOM" id="CLU_021432_0_0_1"/>
<evidence type="ECO:0000313" key="2">
    <source>
        <dbReference type="EMBL" id="KIV79940.1"/>
    </source>
</evidence>
<feature type="region of interest" description="Disordered" evidence="1">
    <location>
        <begin position="500"/>
        <end position="538"/>
    </location>
</feature>
<feature type="compositionally biased region" description="Polar residues" evidence="1">
    <location>
        <begin position="49"/>
        <end position="70"/>
    </location>
</feature>
<organism evidence="2 3">
    <name type="scientific">Exophiala sideris</name>
    <dbReference type="NCBI Taxonomy" id="1016849"/>
    <lineage>
        <taxon>Eukaryota</taxon>
        <taxon>Fungi</taxon>
        <taxon>Dikarya</taxon>
        <taxon>Ascomycota</taxon>
        <taxon>Pezizomycotina</taxon>
        <taxon>Eurotiomycetes</taxon>
        <taxon>Chaetothyriomycetidae</taxon>
        <taxon>Chaetothyriales</taxon>
        <taxon>Herpotrichiellaceae</taxon>
        <taxon>Exophiala</taxon>
    </lineage>
</organism>
<dbReference type="EMBL" id="KN846953">
    <property type="protein sequence ID" value="KIV79940.1"/>
    <property type="molecule type" value="Genomic_DNA"/>
</dbReference>
<feature type="compositionally biased region" description="Low complexity" evidence="1">
    <location>
        <begin position="164"/>
        <end position="173"/>
    </location>
</feature>
<feature type="compositionally biased region" description="Low complexity" evidence="1">
    <location>
        <begin position="515"/>
        <end position="530"/>
    </location>
</feature>
<feature type="region of interest" description="Disordered" evidence="1">
    <location>
        <begin position="23"/>
        <end position="268"/>
    </location>
</feature>
<evidence type="ECO:0000313" key="3">
    <source>
        <dbReference type="Proteomes" id="UP000053599"/>
    </source>
</evidence>
<sequence>MPAMTAARAAAHGDDFDMARLQKSLKQRQRHARRNSANVAKLTPAEIRSLNNKALESTTGSQSSANSISPVKSRRATTTTPPTTPDKVSAYQAQSHRNSVSRNSTVDVPTPPHTPNGHRRPSQSSTRSQSHGHRSDQGHGNGTIHAPRPKGSTHAAFVAANGLSPRPSSSGSSTYRGLQTYRGPEVTRNGSFNMLQRPSSSIVTNPLSYFSRPRQSTLSTSPERSHNSQEVSIYRAQSLRNERDSSISNISATSSRPSSPHRLTDSPVSMMHDTEKFTVLNPADDPHNQPKVATDDEIPAVVGKPVNAAQDQNEAFPSLPVENAIDHADTPRKENKKRFTIFGPEKGIQDGTDSTNKLKKLRRRSLPLTESHQPKTSEPEQVSSEGQTAAPKEELHVDGAKIEECDFAAHPAVRPLSLVIPDEFKGKEREIDCGPVYARCSCCGRLKRPPGASELSPVMENENLRTNFSFEIERTSSKSVRRSSDSSRGKFTPIIPMAVGENETRQASIEPFKSPTNPTPQQQQVTSTGPNSRKMNRQVASPPKFVRFVSLHGRRNGDPAVINEEDEPEMVEDAPTMSKQRTVHFAEVKTHDFGALDEIAESQSLPEALTTKMTAGQNLDDQHTDIKSTPEESPNTGSESDTFFTPLNGATPVIEKSFPETQEQYEPATDNRGRSLLTLPQPSFGPHFTRSSDSLRDFVLRTGSIRLADDREDLQGLSKQVSRGTAVSTRVDAELLGH</sequence>
<reference evidence="2 3" key="1">
    <citation type="submission" date="2015-01" db="EMBL/GenBank/DDBJ databases">
        <title>The Genome Sequence of Exophiala sideris CBS121828.</title>
        <authorList>
            <consortium name="The Broad Institute Genomics Platform"/>
            <person name="Cuomo C."/>
            <person name="de Hoog S."/>
            <person name="Gorbushina A."/>
            <person name="Stielow B."/>
            <person name="Teixiera M."/>
            <person name="Abouelleil A."/>
            <person name="Chapman S.B."/>
            <person name="Priest M."/>
            <person name="Young S.K."/>
            <person name="Wortman J."/>
            <person name="Nusbaum C."/>
            <person name="Birren B."/>
        </authorList>
    </citation>
    <scope>NUCLEOTIDE SEQUENCE [LARGE SCALE GENOMIC DNA]</scope>
    <source>
        <strain evidence="2 3">CBS 121828</strain>
    </source>
</reference>
<protein>
    <submittedName>
        <fullName evidence="2">Uncharacterized protein</fullName>
    </submittedName>
</protein>
<feature type="compositionally biased region" description="Polar residues" evidence="1">
    <location>
        <begin position="188"/>
        <end position="222"/>
    </location>
</feature>
<proteinExistence type="predicted"/>
<dbReference type="OrthoDB" id="4160512at2759"/>
<accession>A0A0D1VUS3</accession>
<feature type="region of interest" description="Disordered" evidence="1">
    <location>
        <begin position="616"/>
        <end position="650"/>
    </location>
</feature>
<dbReference type="Proteomes" id="UP000053599">
    <property type="component" value="Unassembled WGS sequence"/>
</dbReference>
<feature type="compositionally biased region" description="Basic residues" evidence="1">
    <location>
        <begin position="23"/>
        <end position="34"/>
    </location>
</feature>